<keyword evidence="1" id="KW-1133">Transmembrane helix</keyword>
<dbReference type="InterPro" id="IPR005079">
    <property type="entry name" value="Peptidase_C45_hydrolase"/>
</dbReference>
<dbReference type="AlphaFoldDB" id="A0A0F9WW66"/>
<accession>A0A0F9WW66</accession>
<evidence type="ECO:0000313" key="3">
    <source>
        <dbReference type="EMBL" id="KKN90641.1"/>
    </source>
</evidence>
<gene>
    <name evidence="3" type="ORF">LCGC14_0225840</name>
</gene>
<keyword evidence="1" id="KW-0812">Transmembrane</keyword>
<feature type="domain" description="Peptidase C45 hydrolase" evidence="2">
    <location>
        <begin position="187"/>
        <end position="339"/>
    </location>
</feature>
<dbReference type="PANTHER" id="PTHR35190">
    <property type="entry name" value="PROTEIN DCD1B"/>
    <property type="match status" value="1"/>
</dbReference>
<comment type="caution">
    <text evidence="3">The sequence shown here is derived from an EMBL/GenBank/DDBJ whole genome shotgun (WGS) entry which is preliminary data.</text>
</comment>
<dbReference type="NCBIfam" id="NF040521">
    <property type="entry name" value="C45_proenzyme"/>
    <property type="match status" value="1"/>
</dbReference>
<sequence length="423" mass="45713">MTVDTNSTGLRPRRRIRLRRWREGRWLSLLVGMVEFTLCARWLGLRLMGVAADALGLSARAGEATRAYHRLNSLMRRPTEAADARMEIRGRAPIVHLYGSPADMGDQYGRLLAEPLRAMEQCIVAAIPTRMGEHFATMANKLARHVPEATRAEITAVADAAGVSVELLMALNVVTRLACTTVAARNDAGRIVMGRNGDFFSMGFADRGMVVAVRHPADGHATAAVGFLGMIGAYTGVSAAGVAFGNMLVFNAAGPQLHPKGLPMQIALRQAAERAGSAEEMSTILRGQRHAAPMNVMMADADDAVVTELGLKGSAVRRAGADGLLVATNHFRTPELADHPEQCTRYQRLTSDNDGRPVVMDVTAVKAALHRTRIPLMNLQAVVFEPAAMRMHVSVNRLPASAGPYLVMDLRELFALPPAEMLQ</sequence>
<proteinExistence type="predicted"/>
<dbReference type="Gene3D" id="3.60.60.10">
    <property type="entry name" value="Penicillin V Acylase, Chain A"/>
    <property type="match status" value="1"/>
</dbReference>
<dbReference type="InterPro" id="IPR047794">
    <property type="entry name" value="C45_proenzyme-like"/>
</dbReference>
<dbReference type="InterPro" id="IPR047803">
    <property type="entry name" value="DCD1A/B-like"/>
</dbReference>
<evidence type="ECO:0000259" key="2">
    <source>
        <dbReference type="Pfam" id="PF03417"/>
    </source>
</evidence>
<name>A0A0F9WW66_9ZZZZ</name>
<protein>
    <recommendedName>
        <fullName evidence="2">Peptidase C45 hydrolase domain-containing protein</fullName>
    </recommendedName>
</protein>
<feature type="transmembrane region" description="Helical" evidence="1">
    <location>
        <begin position="24"/>
        <end position="43"/>
    </location>
</feature>
<evidence type="ECO:0000256" key="1">
    <source>
        <dbReference type="SAM" id="Phobius"/>
    </source>
</evidence>
<dbReference type="EMBL" id="LAZR01000108">
    <property type="protein sequence ID" value="KKN90641.1"/>
    <property type="molecule type" value="Genomic_DNA"/>
</dbReference>
<dbReference type="Pfam" id="PF03417">
    <property type="entry name" value="AAT"/>
    <property type="match status" value="1"/>
</dbReference>
<reference evidence="3" key="1">
    <citation type="journal article" date="2015" name="Nature">
        <title>Complex archaea that bridge the gap between prokaryotes and eukaryotes.</title>
        <authorList>
            <person name="Spang A."/>
            <person name="Saw J.H."/>
            <person name="Jorgensen S.L."/>
            <person name="Zaremba-Niedzwiedzka K."/>
            <person name="Martijn J."/>
            <person name="Lind A.E."/>
            <person name="van Eijk R."/>
            <person name="Schleper C."/>
            <person name="Guy L."/>
            <person name="Ettema T.J."/>
        </authorList>
    </citation>
    <scope>NUCLEOTIDE SEQUENCE</scope>
</reference>
<dbReference type="PANTHER" id="PTHR35190:SF2">
    <property type="entry name" value="PROTEIN DCD1B"/>
    <property type="match status" value="1"/>
</dbReference>
<keyword evidence="1" id="KW-0472">Membrane</keyword>
<organism evidence="3">
    <name type="scientific">marine sediment metagenome</name>
    <dbReference type="NCBI Taxonomy" id="412755"/>
    <lineage>
        <taxon>unclassified sequences</taxon>
        <taxon>metagenomes</taxon>
        <taxon>ecological metagenomes</taxon>
    </lineage>
</organism>